<comment type="subcellular location">
    <subcellularLocation>
        <location evidence="1">Cell membrane</location>
        <topology evidence="1">Multi-pass membrane protein</topology>
    </subcellularLocation>
</comment>
<feature type="transmembrane region" description="Helical" evidence="9">
    <location>
        <begin position="385"/>
        <end position="408"/>
    </location>
</feature>
<feature type="region of interest" description="Disordered" evidence="8">
    <location>
        <begin position="486"/>
        <end position="512"/>
    </location>
</feature>
<accession>A0ABW2GFL3</accession>
<proteinExistence type="predicted"/>
<dbReference type="PANTHER" id="PTHR42718:SF42">
    <property type="entry name" value="EXPORT PROTEIN"/>
    <property type="match status" value="1"/>
</dbReference>
<sequence length="512" mass="51356">MGSSQSSDAPIGPPSPPASGGGSGGTLHYGTGRGRWVLAATVLGSALASIDATVVGIALPAIGRDFGVGVSGLQWVVTAYILTLAGLLLVAGSLGDRYGRKRCFVIGVVWFAVASGLCGVAPSAPVLIAARALQGVGAALLTPGSLAILQASFAPQDRAKAIGAWSGLGGVASAIGPFLGGWLVQALSWRLIFAINLPLAALVVVLAVRHVPESRDPATVGTRIDVTGGALVTLGLVGLTYGLIEGPPSHWGAGALTALITGALLLVGFVLWEGRVRAPMLPLSLFSSRQFSATNAVTFVLYGALGGELFLLPIQLQQVCGYSALEAGIALLPLTVVMLALSARSGALAARIGPRLQMSVGPCLVGLGLMMLVRIDATGTYLTEVLPAVLVFGLGLATTVAPLTATALSSAPASEAGVASAVNNDVARTASLIAVAVLPAIAGITGSAYLHPAQFSAGFHKASLVSGVLCVLGGLMAAALIRDPRRAAGPQPPAKAHLSHCALDAPPQRTGH</sequence>
<dbReference type="Pfam" id="PF07690">
    <property type="entry name" value="MFS_1"/>
    <property type="match status" value="1"/>
</dbReference>
<evidence type="ECO:0000256" key="8">
    <source>
        <dbReference type="SAM" id="MobiDB-lite"/>
    </source>
</evidence>
<feature type="transmembrane region" description="Helical" evidence="9">
    <location>
        <begin position="293"/>
        <end position="316"/>
    </location>
</feature>
<evidence type="ECO:0000256" key="3">
    <source>
        <dbReference type="ARBA" id="ARBA00022475"/>
    </source>
</evidence>
<feature type="transmembrane region" description="Helical" evidence="9">
    <location>
        <begin position="161"/>
        <end position="183"/>
    </location>
</feature>
<feature type="transmembrane region" description="Helical" evidence="9">
    <location>
        <begin position="322"/>
        <end position="343"/>
    </location>
</feature>
<evidence type="ECO:0000256" key="2">
    <source>
        <dbReference type="ARBA" id="ARBA00022448"/>
    </source>
</evidence>
<evidence type="ECO:0000256" key="7">
    <source>
        <dbReference type="ARBA" id="ARBA00023251"/>
    </source>
</evidence>
<dbReference type="InterPro" id="IPR036259">
    <property type="entry name" value="MFS_trans_sf"/>
</dbReference>
<evidence type="ECO:0000256" key="4">
    <source>
        <dbReference type="ARBA" id="ARBA00022692"/>
    </source>
</evidence>
<dbReference type="NCBIfam" id="TIGR00711">
    <property type="entry name" value="efflux_EmrB"/>
    <property type="match status" value="1"/>
</dbReference>
<dbReference type="Gene3D" id="1.20.1720.10">
    <property type="entry name" value="Multidrug resistance protein D"/>
    <property type="match status" value="1"/>
</dbReference>
<comment type="caution">
    <text evidence="11">The sequence shown here is derived from an EMBL/GenBank/DDBJ whole genome shotgun (WGS) entry which is preliminary data.</text>
</comment>
<feature type="transmembrane region" description="Helical" evidence="9">
    <location>
        <begin position="103"/>
        <end position="122"/>
    </location>
</feature>
<dbReference type="CDD" id="cd17321">
    <property type="entry name" value="MFS_MMR_MDR_like"/>
    <property type="match status" value="1"/>
</dbReference>
<feature type="transmembrane region" description="Helical" evidence="9">
    <location>
        <begin position="355"/>
        <end position="373"/>
    </location>
</feature>
<evidence type="ECO:0000256" key="5">
    <source>
        <dbReference type="ARBA" id="ARBA00022989"/>
    </source>
</evidence>
<protein>
    <submittedName>
        <fullName evidence="11">MFS transporter</fullName>
    </submittedName>
</protein>
<feature type="transmembrane region" description="Helical" evidence="9">
    <location>
        <begin position="220"/>
        <end position="244"/>
    </location>
</feature>
<keyword evidence="6 9" id="KW-0472">Membrane</keyword>
<dbReference type="SUPFAM" id="SSF103473">
    <property type="entry name" value="MFS general substrate transporter"/>
    <property type="match status" value="1"/>
</dbReference>
<keyword evidence="4 9" id="KW-0812">Transmembrane</keyword>
<dbReference type="Gene3D" id="1.20.1250.20">
    <property type="entry name" value="MFS general substrate transporter like domains"/>
    <property type="match status" value="1"/>
</dbReference>
<keyword evidence="3" id="KW-1003">Cell membrane</keyword>
<dbReference type="PANTHER" id="PTHR42718">
    <property type="entry name" value="MAJOR FACILITATOR SUPERFAMILY MULTIDRUG TRANSPORTER MFSC"/>
    <property type="match status" value="1"/>
</dbReference>
<feature type="transmembrane region" description="Helical" evidence="9">
    <location>
        <begin position="250"/>
        <end position="272"/>
    </location>
</feature>
<feature type="transmembrane region" description="Helical" evidence="9">
    <location>
        <begin position="462"/>
        <end position="481"/>
    </location>
</feature>
<evidence type="ECO:0000259" key="10">
    <source>
        <dbReference type="PROSITE" id="PS50850"/>
    </source>
</evidence>
<keyword evidence="5 9" id="KW-1133">Transmembrane helix</keyword>
<feature type="compositionally biased region" description="Low complexity" evidence="8">
    <location>
        <begin position="1"/>
        <end position="10"/>
    </location>
</feature>
<feature type="region of interest" description="Disordered" evidence="8">
    <location>
        <begin position="1"/>
        <end position="24"/>
    </location>
</feature>
<evidence type="ECO:0000256" key="9">
    <source>
        <dbReference type="SAM" id="Phobius"/>
    </source>
</evidence>
<dbReference type="Proteomes" id="UP001596413">
    <property type="component" value="Unassembled WGS sequence"/>
</dbReference>
<evidence type="ECO:0000256" key="6">
    <source>
        <dbReference type="ARBA" id="ARBA00023136"/>
    </source>
</evidence>
<dbReference type="InterPro" id="IPR011701">
    <property type="entry name" value="MFS"/>
</dbReference>
<keyword evidence="2" id="KW-0813">Transport</keyword>
<feature type="transmembrane region" description="Helical" evidence="9">
    <location>
        <begin position="189"/>
        <end position="208"/>
    </location>
</feature>
<evidence type="ECO:0000256" key="1">
    <source>
        <dbReference type="ARBA" id="ARBA00004651"/>
    </source>
</evidence>
<reference evidence="12" key="1">
    <citation type="journal article" date="2019" name="Int. J. Syst. Evol. Microbiol.">
        <title>The Global Catalogue of Microorganisms (GCM) 10K type strain sequencing project: providing services to taxonomists for standard genome sequencing and annotation.</title>
        <authorList>
            <consortium name="The Broad Institute Genomics Platform"/>
            <consortium name="The Broad Institute Genome Sequencing Center for Infectious Disease"/>
            <person name="Wu L."/>
            <person name="Ma J."/>
        </authorList>
    </citation>
    <scope>NUCLEOTIDE SEQUENCE [LARGE SCALE GENOMIC DNA]</scope>
    <source>
        <strain evidence="12">CGMCC 1.13681</strain>
    </source>
</reference>
<evidence type="ECO:0000313" key="12">
    <source>
        <dbReference type="Proteomes" id="UP001596413"/>
    </source>
</evidence>
<keyword evidence="7" id="KW-0046">Antibiotic resistance</keyword>
<evidence type="ECO:0000313" key="11">
    <source>
        <dbReference type="EMBL" id="MFC7219518.1"/>
    </source>
</evidence>
<feature type="transmembrane region" description="Helical" evidence="9">
    <location>
        <begin position="429"/>
        <end position="450"/>
    </location>
</feature>
<name>A0ABW2GFL3_9ACTN</name>
<dbReference type="PROSITE" id="PS50850">
    <property type="entry name" value="MFS"/>
    <property type="match status" value="1"/>
</dbReference>
<feature type="transmembrane region" description="Helical" evidence="9">
    <location>
        <begin position="36"/>
        <end position="61"/>
    </location>
</feature>
<feature type="transmembrane region" description="Helical" evidence="9">
    <location>
        <begin position="73"/>
        <end position="91"/>
    </location>
</feature>
<dbReference type="RefSeq" id="WP_386415291.1">
    <property type="nucleotide sequence ID" value="NZ_JBHSZO010000021.1"/>
</dbReference>
<gene>
    <name evidence="11" type="ORF">ACFQLX_15255</name>
</gene>
<dbReference type="InterPro" id="IPR004638">
    <property type="entry name" value="EmrB-like"/>
</dbReference>
<keyword evidence="12" id="KW-1185">Reference proteome</keyword>
<organism evidence="11 12">
    <name type="scientific">Streptomyces polyrhachis</name>
    <dbReference type="NCBI Taxonomy" id="1282885"/>
    <lineage>
        <taxon>Bacteria</taxon>
        <taxon>Bacillati</taxon>
        <taxon>Actinomycetota</taxon>
        <taxon>Actinomycetes</taxon>
        <taxon>Kitasatosporales</taxon>
        <taxon>Streptomycetaceae</taxon>
        <taxon>Streptomyces</taxon>
    </lineage>
</organism>
<dbReference type="EMBL" id="JBHSZO010000021">
    <property type="protein sequence ID" value="MFC7219518.1"/>
    <property type="molecule type" value="Genomic_DNA"/>
</dbReference>
<feature type="domain" description="Major facilitator superfamily (MFS) profile" evidence="10">
    <location>
        <begin position="37"/>
        <end position="485"/>
    </location>
</feature>
<dbReference type="InterPro" id="IPR020846">
    <property type="entry name" value="MFS_dom"/>
</dbReference>